<dbReference type="OrthoDB" id="2085824at2"/>
<dbReference type="RefSeq" id="WP_115991420.1">
    <property type="nucleotide sequence ID" value="NZ_QRDY01000002.1"/>
</dbReference>
<proteinExistence type="predicted"/>
<evidence type="ECO:0000313" key="2">
    <source>
        <dbReference type="Proteomes" id="UP000256869"/>
    </source>
</evidence>
<accession>A0A3D9ISZ5</accession>
<gene>
    <name evidence="1" type="ORF">DFP95_10256</name>
</gene>
<keyword evidence="2" id="KW-1185">Reference proteome</keyword>
<reference evidence="1 2" key="1">
    <citation type="submission" date="2018-07" db="EMBL/GenBank/DDBJ databases">
        <title>Genomic Encyclopedia of Type Strains, Phase III (KMG-III): the genomes of soil and plant-associated and newly described type strains.</title>
        <authorList>
            <person name="Whitman W."/>
        </authorList>
    </citation>
    <scope>NUCLEOTIDE SEQUENCE [LARGE SCALE GENOMIC DNA]</scope>
    <source>
        <strain evidence="1 2">CECT 8236</strain>
    </source>
</reference>
<comment type="caution">
    <text evidence="1">The sequence shown here is derived from an EMBL/GenBank/DDBJ whole genome shotgun (WGS) entry which is preliminary data.</text>
</comment>
<dbReference type="AlphaFoldDB" id="A0A3D9ISZ5"/>
<sequence length="98" mass="11204">MAITYSREYDHILDDLSRALISVPLFFEVFEMEAEDWDSLSTEERDVCIRTLADDLFYVLGTESPAEIGRGSAEYDSNRSVIKVTANEQLVHVISLRE</sequence>
<evidence type="ECO:0000313" key="1">
    <source>
        <dbReference type="EMBL" id="RED64639.1"/>
    </source>
</evidence>
<dbReference type="EMBL" id="QRDY01000002">
    <property type="protein sequence ID" value="RED64639.1"/>
    <property type="molecule type" value="Genomic_DNA"/>
</dbReference>
<dbReference type="Proteomes" id="UP000256869">
    <property type="component" value="Unassembled WGS sequence"/>
</dbReference>
<name>A0A3D9ISZ5_9BACL</name>
<protein>
    <submittedName>
        <fullName evidence="1">Uncharacterized protein</fullName>
    </submittedName>
</protein>
<organism evidence="1 2">
    <name type="scientific">Cohnella lupini</name>
    <dbReference type="NCBI Taxonomy" id="1294267"/>
    <lineage>
        <taxon>Bacteria</taxon>
        <taxon>Bacillati</taxon>
        <taxon>Bacillota</taxon>
        <taxon>Bacilli</taxon>
        <taxon>Bacillales</taxon>
        <taxon>Paenibacillaceae</taxon>
        <taxon>Cohnella</taxon>
    </lineage>
</organism>